<organism evidence="5 6">
    <name type="scientific">Clonorchis sinensis</name>
    <name type="common">Chinese liver fluke</name>
    <dbReference type="NCBI Taxonomy" id="79923"/>
    <lineage>
        <taxon>Eukaryota</taxon>
        <taxon>Metazoa</taxon>
        <taxon>Spiralia</taxon>
        <taxon>Lophotrochozoa</taxon>
        <taxon>Platyhelminthes</taxon>
        <taxon>Trematoda</taxon>
        <taxon>Digenea</taxon>
        <taxon>Opisthorchiida</taxon>
        <taxon>Opisthorchiata</taxon>
        <taxon>Opisthorchiidae</taxon>
        <taxon>Clonorchis</taxon>
    </lineage>
</organism>
<keyword evidence="4" id="KW-0472">Membrane</keyword>
<evidence type="ECO:0000256" key="1">
    <source>
        <dbReference type="ARBA" id="ARBA00004141"/>
    </source>
</evidence>
<sequence>MALEMSDLDNITGMSNSQMHYQPMLYRGRWFILAMFCCCSMSNSYHWIHLNIISDRVLYIWNVSIPGRTAAERQLAVDTLSIVYMIAYIPLIIPATWMLDRHGLRITIILATCSNALGGWIKCVGGVLAVDPNTVTSESPTFAQMSAFPVLLVGQIMDAVAQVFILGIPSALAVTWFGELEISTATALGVLANQLGTALGFCIPPMIVASPPSQYEPTITPNYSSSPATLPSSPSDASNDSSYQYFHQNMMYLLYIGAAINTLPAIPVLCFFKKEPPTEPTLTQYHRKRLSASMTDVAVSSAETLNFPQHLPVEGSRYAETVGIHTTTSPSEKEANNEAKQVSDTDSFNPRYVIVSQISSINMFTGKGFKGQLLCVLGNGNFTVLLLSYGVTTGLFYALGTLLNVILQVYFPGNAAIGWIGFTMIISGMVGSILIGVALDRTRRYRLISLLVCGVALVWMGAFTGLVLLRSLIWMFFAAGFIGFALTGFLMMGFDYAAELTYPANEGLTSGLINASAQIFGILFLFTASHLASSFDVLYTNIFFTGLSFFGFFLLIFVKEDLRRSNLQKCIQSEILEKTIVEMNR</sequence>
<dbReference type="GO" id="GO:0097037">
    <property type="term" value="P:heme export"/>
    <property type="evidence" value="ECO:0007669"/>
    <property type="project" value="TreeGrafter"/>
</dbReference>
<dbReference type="PANTHER" id="PTHR10924:SF4">
    <property type="entry name" value="GH15861P"/>
    <property type="match status" value="1"/>
</dbReference>
<reference evidence="5 6" key="2">
    <citation type="journal article" date="2021" name="Genomics">
        <title>High-quality reference genome for Clonorchis sinensis.</title>
        <authorList>
            <person name="Young N.D."/>
            <person name="Stroehlein A.J."/>
            <person name="Kinkar L."/>
            <person name="Wang T."/>
            <person name="Sohn W.M."/>
            <person name="Chang B.C.H."/>
            <person name="Kaur P."/>
            <person name="Weisz D."/>
            <person name="Dudchenko O."/>
            <person name="Aiden E.L."/>
            <person name="Korhonen P.K."/>
            <person name="Gasser R.B."/>
        </authorList>
    </citation>
    <scope>NUCLEOTIDE SEQUENCE [LARGE SCALE GENOMIC DNA]</scope>
    <source>
        <strain evidence="5">Cs-k2</strain>
    </source>
</reference>
<evidence type="ECO:0000313" key="6">
    <source>
        <dbReference type="Proteomes" id="UP000286415"/>
    </source>
</evidence>
<evidence type="ECO:0000256" key="4">
    <source>
        <dbReference type="ARBA" id="ARBA00023136"/>
    </source>
</evidence>
<keyword evidence="3" id="KW-1133">Transmembrane helix</keyword>
<dbReference type="GO" id="GO:0020037">
    <property type="term" value="F:heme binding"/>
    <property type="evidence" value="ECO:0007669"/>
    <property type="project" value="TreeGrafter"/>
</dbReference>
<keyword evidence="6" id="KW-1185">Reference proteome</keyword>
<dbReference type="InParanoid" id="A0A3R7D882"/>
<dbReference type="EMBL" id="NIRI02000056">
    <property type="protein sequence ID" value="KAG5442946.1"/>
    <property type="molecule type" value="Genomic_DNA"/>
</dbReference>
<evidence type="ECO:0000256" key="3">
    <source>
        <dbReference type="ARBA" id="ARBA00022989"/>
    </source>
</evidence>
<evidence type="ECO:0000256" key="2">
    <source>
        <dbReference type="ARBA" id="ARBA00022692"/>
    </source>
</evidence>
<dbReference type="InterPro" id="IPR036259">
    <property type="entry name" value="MFS_trans_sf"/>
</dbReference>
<proteinExistence type="predicted"/>
<dbReference type="InterPro" id="IPR049680">
    <property type="entry name" value="FLVCR1-2_SLC49-like"/>
</dbReference>
<evidence type="ECO:0000313" key="5">
    <source>
        <dbReference type="EMBL" id="KAG5442946.1"/>
    </source>
</evidence>
<gene>
    <name evidence="5" type="ORF">CSKR_104791</name>
</gene>
<dbReference type="OrthoDB" id="422206at2759"/>
<accession>A0A3R7D882</accession>
<dbReference type="SUPFAM" id="SSF103473">
    <property type="entry name" value="MFS general substrate transporter"/>
    <property type="match status" value="1"/>
</dbReference>
<dbReference type="AlphaFoldDB" id="A0A3R7D882"/>
<name>A0A3R7D882_CLOSI</name>
<protein>
    <submittedName>
        <fullName evidence="5">Feline leukemia virus subgroup C cellular receptor</fullName>
    </submittedName>
</protein>
<reference evidence="5 6" key="1">
    <citation type="journal article" date="2018" name="Biotechnol. Adv.">
        <title>Improved genomic resources and new bioinformatic workflow for the carcinogenic parasite Clonorchis sinensis: Biotechnological implications.</title>
        <authorList>
            <person name="Wang D."/>
            <person name="Korhonen P.K."/>
            <person name="Gasser R.B."/>
            <person name="Young N.D."/>
        </authorList>
    </citation>
    <scope>NUCLEOTIDE SEQUENCE [LARGE SCALE GENOMIC DNA]</scope>
    <source>
        <strain evidence="5">Cs-k2</strain>
    </source>
</reference>
<dbReference type="FunCoup" id="A0A3R7D882">
    <property type="interactions" value="152"/>
</dbReference>
<dbReference type="Proteomes" id="UP000286415">
    <property type="component" value="Unassembled WGS sequence"/>
</dbReference>
<comment type="caution">
    <text evidence="5">The sequence shown here is derived from an EMBL/GenBank/DDBJ whole genome shotgun (WGS) entry which is preliminary data.</text>
</comment>
<keyword evidence="5" id="KW-0675">Receptor</keyword>
<dbReference type="STRING" id="79923.A0A3R7D882"/>
<dbReference type="PANTHER" id="PTHR10924">
    <property type="entry name" value="MAJOR FACILITATOR SUPERFAMILY PROTEIN-RELATED"/>
    <property type="match status" value="1"/>
</dbReference>
<dbReference type="Gene3D" id="1.20.1250.20">
    <property type="entry name" value="MFS general substrate transporter like domains"/>
    <property type="match status" value="2"/>
</dbReference>
<dbReference type="GO" id="GO:0016020">
    <property type="term" value="C:membrane"/>
    <property type="evidence" value="ECO:0007669"/>
    <property type="project" value="UniProtKB-SubCell"/>
</dbReference>
<keyword evidence="2" id="KW-0812">Transmembrane</keyword>
<dbReference type="GO" id="GO:0015232">
    <property type="term" value="F:heme transmembrane transporter activity"/>
    <property type="evidence" value="ECO:0007669"/>
    <property type="project" value="TreeGrafter"/>
</dbReference>
<comment type="subcellular location">
    <subcellularLocation>
        <location evidence="1">Membrane</location>
        <topology evidence="1">Multi-pass membrane protein</topology>
    </subcellularLocation>
</comment>